<feature type="domain" description="DUF218" evidence="2">
    <location>
        <begin position="79"/>
        <end position="243"/>
    </location>
</feature>
<dbReference type="CDD" id="cd06259">
    <property type="entry name" value="YdcF-like"/>
    <property type="match status" value="1"/>
</dbReference>
<dbReference type="GO" id="GO:0043164">
    <property type="term" value="P:Gram-negative-bacterium-type cell wall biogenesis"/>
    <property type="evidence" value="ECO:0007669"/>
    <property type="project" value="TreeGrafter"/>
</dbReference>
<dbReference type="AlphaFoldDB" id="A0A4R3L3U3"/>
<dbReference type="RefSeq" id="WP_164484068.1">
    <property type="nucleotide sequence ID" value="NZ_JBHLWF010000075.1"/>
</dbReference>
<sequence length="251" mass="26828">MIVVAKLVGALLYPLTLALLVLLSALVLWRRRPRFARGLLAAAVLWLWLWSTPWLAERAAGTLESAHPPVAAADLPAADVIVLLGGLLSPAPDGTDPDLNAAADRAWFAAQLWKAGKAPVVLCSGGPAPLARTSVPECPGVSRLLRDMGLPPEAILVEADSRTTAENARHTRERLGAGQRVLLVTSARHMPRALAAFRRAGIDATAAPTDHQWHDGQPFALIDLLPSPAALALSTTVWHEWLGRAWYSMTG</sequence>
<feature type="transmembrane region" description="Helical" evidence="1">
    <location>
        <begin position="12"/>
        <end position="29"/>
    </location>
</feature>
<comment type="caution">
    <text evidence="3">The sequence shown here is derived from an EMBL/GenBank/DDBJ whole genome shotgun (WGS) entry which is preliminary data.</text>
</comment>
<evidence type="ECO:0000313" key="3">
    <source>
        <dbReference type="EMBL" id="TCS92525.1"/>
    </source>
</evidence>
<dbReference type="Gene3D" id="3.40.50.620">
    <property type="entry name" value="HUPs"/>
    <property type="match status" value="1"/>
</dbReference>
<keyword evidence="1" id="KW-0472">Membrane</keyword>
<dbReference type="EMBL" id="SMAF01000034">
    <property type="protein sequence ID" value="TCS92525.1"/>
    <property type="molecule type" value="Genomic_DNA"/>
</dbReference>
<evidence type="ECO:0000256" key="1">
    <source>
        <dbReference type="SAM" id="Phobius"/>
    </source>
</evidence>
<dbReference type="InterPro" id="IPR014729">
    <property type="entry name" value="Rossmann-like_a/b/a_fold"/>
</dbReference>
<accession>A0A4R3L3U3</accession>
<dbReference type="PANTHER" id="PTHR30336">
    <property type="entry name" value="INNER MEMBRANE PROTEIN, PROBABLE PERMEASE"/>
    <property type="match status" value="1"/>
</dbReference>
<dbReference type="InterPro" id="IPR003848">
    <property type="entry name" value="DUF218"/>
</dbReference>
<protein>
    <submittedName>
        <fullName evidence="3">Uncharacterized SAM-binding protein YcdF (DUF218 family)</fullName>
    </submittedName>
</protein>
<dbReference type="InterPro" id="IPR051599">
    <property type="entry name" value="Cell_Envelope_Assoc"/>
</dbReference>
<organism evidence="3 4">
    <name type="scientific">Pseudofulvimonas gallinarii</name>
    <dbReference type="NCBI Taxonomy" id="634155"/>
    <lineage>
        <taxon>Bacteria</taxon>
        <taxon>Pseudomonadati</taxon>
        <taxon>Pseudomonadota</taxon>
        <taxon>Gammaproteobacteria</taxon>
        <taxon>Lysobacterales</taxon>
        <taxon>Rhodanobacteraceae</taxon>
        <taxon>Pseudofulvimonas</taxon>
    </lineage>
</organism>
<dbReference type="Pfam" id="PF02698">
    <property type="entry name" value="DUF218"/>
    <property type="match status" value="1"/>
</dbReference>
<dbReference type="Proteomes" id="UP000294599">
    <property type="component" value="Unassembled WGS sequence"/>
</dbReference>
<evidence type="ECO:0000313" key="4">
    <source>
        <dbReference type="Proteomes" id="UP000294599"/>
    </source>
</evidence>
<dbReference type="GO" id="GO:0005886">
    <property type="term" value="C:plasma membrane"/>
    <property type="evidence" value="ECO:0007669"/>
    <property type="project" value="TreeGrafter"/>
</dbReference>
<dbReference type="PANTHER" id="PTHR30336:SF4">
    <property type="entry name" value="ENVELOPE BIOGENESIS FACTOR ELYC"/>
    <property type="match status" value="1"/>
</dbReference>
<name>A0A4R3L3U3_9GAMM</name>
<proteinExistence type="predicted"/>
<gene>
    <name evidence="3" type="ORF">EDC25_1347</name>
</gene>
<keyword evidence="1" id="KW-0812">Transmembrane</keyword>
<reference evidence="3 4" key="1">
    <citation type="submission" date="2019-03" db="EMBL/GenBank/DDBJ databases">
        <title>Genomic Encyclopedia of Type Strains, Phase IV (KMG-IV): sequencing the most valuable type-strain genomes for metagenomic binning, comparative biology and taxonomic classification.</title>
        <authorList>
            <person name="Goeker M."/>
        </authorList>
    </citation>
    <scope>NUCLEOTIDE SEQUENCE [LARGE SCALE GENOMIC DNA]</scope>
    <source>
        <strain evidence="3 4">DSM 21944</strain>
    </source>
</reference>
<keyword evidence="1" id="KW-1133">Transmembrane helix</keyword>
<keyword evidence="4" id="KW-1185">Reference proteome</keyword>
<evidence type="ECO:0000259" key="2">
    <source>
        <dbReference type="Pfam" id="PF02698"/>
    </source>
</evidence>
<dbReference type="GO" id="GO:0000270">
    <property type="term" value="P:peptidoglycan metabolic process"/>
    <property type="evidence" value="ECO:0007669"/>
    <property type="project" value="TreeGrafter"/>
</dbReference>